<dbReference type="AlphaFoldDB" id="A0A0B2UUJ4"/>
<dbReference type="InterPro" id="IPR020901">
    <property type="entry name" value="Prtase_inh_Kunz-CS"/>
</dbReference>
<dbReference type="PANTHER" id="PTHR10083:SF374">
    <property type="entry name" value="BPTI_KUNITZ INHIBITOR DOMAIN-CONTAINING PROTEIN"/>
    <property type="match status" value="1"/>
</dbReference>
<feature type="domain" description="BPTI/Kunitz inhibitor" evidence="4">
    <location>
        <begin position="158"/>
        <end position="208"/>
    </location>
</feature>
<evidence type="ECO:0000256" key="3">
    <source>
        <dbReference type="ARBA" id="ARBA00023157"/>
    </source>
</evidence>
<dbReference type="SUPFAM" id="SSF57362">
    <property type="entry name" value="BPTI-like"/>
    <property type="match status" value="1"/>
</dbReference>
<evidence type="ECO:0000259" key="4">
    <source>
        <dbReference type="PROSITE" id="PS50279"/>
    </source>
</evidence>
<dbReference type="Pfam" id="PF00014">
    <property type="entry name" value="Kunitz_BPTI"/>
    <property type="match status" value="1"/>
</dbReference>
<sequence length="241" mass="26443">MLRTFKVPDTCDGDIGFAGTGFAKNFASPQTTTGERCSLNCSIMILRECHDSVLCIIFILASGVLCADPNNDTYNFLDAVKSLIFGDDATSNSVCCASSMRTQPPYMNLTVRQLPDITLASRPQAQKLIVYPQPQTFSAHNNQAPKLSIRSVGSVGACNLPQQIGTGPYRIPRWYYNPARMRCELFYWSGCCGNANNFQTFQSCQQSCEGSGPSYSCGGRFFVSAKNAHDSKETLLRSMKT</sequence>
<evidence type="ECO:0000313" key="6">
    <source>
        <dbReference type="Proteomes" id="UP000031036"/>
    </source>
</evidence>
<organism evidence="5 6">
    <name type="scientific">Toxocara canis</name>
    <name type="common">Canine roundworm</name>
    <dbReference type="NCBI Taxonomy" id="6265"/>
    <lineage>
        <taxon>Eukaryota</taxon>
        <taxon>Metazoa</taxon>
        <taxon>Ecdysozoa</taxon>
        <taxon>Nematoda</taxon>
        <taxon>Chromadorea</taxon>
        <taxon>Rhabditida</taxon>
        <taxon>Spirurina</taxon>
        <taxon>Ascaridomorpha</taxon>
        <taxon>Ascaridoidea</taxon>
        <taxon>Toxocaridae</taxon>
        <taxon>Toxocara</taxon>
    </lineage>
</organism>
<dbReference type="SMART" id="SM00131">
    <property type="entry name" value="KU"/>
    <property type="match status" value="1"/>
</dbReference>
<dbReference type="Gene3D" id="4.10.410.10">
    <property type="entry name" value="Pancreatic trypsin inhibitor Kunitz domain"/>
    <property type="match status" value="1"/>
</dbReference>
<dbReference type="OrthoDB" id="4473401at2759"/>
<dbReference type="PANTHER" id="PTHR10083">
    <property type="entry name" value="KUNITZ-TYPE PROTEASE INHIBITOR-RELATED"/>
    <property type="match status" value="1"/>
</dbReference>
<dbReference type="EMBL" id="JPKZ01003222">
    <property type="protein sequence ID" value="KHN72732.1"/>
    <property type="molecule type" value="Genomic_DNA"/>
</dbReference>
<evidence type="ECO:0000313" key="5">
    <source>
        <dbReference type="EMBL" id="KHN72732.1"/>
    </source>
</evidence>
<accession>A0A0B2UUJ4</accession>
<dbReference type="CDD" id="cd00109">
    <property type="entry name" value="Kunitz-type"/>
    <property type="match status" value="1"/>
</dbReference>
<evidence type="ECO:0000256" key="1">
    <source>
        <dbReference type="ARBA" id="ARBA00022690"/>
    </source>
</evidence>
<proteinExistence type="predicted"/>
<dbReference type="GO" id="GO:0005615">
    <property type="term" value="C:extracellular space"/>
    <property type="evidence" value="ECO:0007669"/>
    <property type="project" value="TreeGrafter"/>
</dbReference>
<dbReference type="InterPro" id="IPR050098">
    <property type="entry name" value="TFPI/VKTCI-like"/>
</dbReference>
<dbReference type="InterPro" id="IPR036880">
    <property type="entry name" value="Kunitz_BPTI_sf"/>
</dbReference>
<dbReference type="InterPro" id="IPR002223">
    <property type="entry name" value="Kunitz_BPTI"/>
</dbReference>
<dbReference type="PROSITE" id="PS00280">
    <property type="entry name" value="BPTI_KUNITZ_1"/>
    <property type="match status" value="1"/>
</dbReference>
<keyword evidence="2" id="KW-0722">Serine protease inhibitor</keyword>
<dbReference type="STRING" id="6265.A0A0B2UUJ4"/>
<dbReference type="PROSITE" id="PS50279">
    <property type="entry name" value="BPTI_KUNITZ_2"/>
    <property type="match status" value="1"/>
</dbReference>
<comment type="caution">
    <text evidence="5">The sequence shown here is derived from an EMBL/GenBank/DDBJ whole genome shotgun (WGS) entry which is preliminary data.</text>
</comment>
<protein>
    <submittedName>
        <fullName evidence="5">Toxin APEKTx1</fullName>
    </submittedName>
</protein>
<keyword evidence="6" id="KW-1185">Reference proteome</keyword>
<dbReference type="GO" id="GO:0004867">
    <property type="term" value="F:serine-type endopeptidase inhibitor activity"/>
    <property type="evidence" value="ECO:0007669"/>
    <property type="project" value="UniProtKB-KW"/>
</dbReference>
<reference evidence="5 6" key="1">
    <citation type="submission" date="2014-11" db="EMBL/GenBank/DDBJ databases">
        <title>Genetic blueprint of the zoonotic pathogen Toxocara canis.</title>
        <authorList>
            <person name="Zhu X.-Q."/>
            <person name="Korhonen P.K."/>
            <person name="Cai H."/>
            <person name="Young N.D."/>
            <person name="Nejsum P."/>
            <person name="von Samson-Himmelstjerna G."/>
            <person name="Boag P.R."/>
            <person name="Tan P."/>
            <person name="Li Q."/>
            <person name="Min J."/>
            <person name="Yang Y."/>
            <person name="Wang X."/>
            <person name="Fang X."/>
            <person name="Hall R.S."/>
            <person name="Hofmann A."/>
            <person name="Sternberg P.W."/>
            <person name="Jex A.R."/>
            <person name="Gasser R.B."/>
        </authorList>
    </citation>
    <scope>NUCLEOTIDE SEQUENCE [LARGE SCALE GENOMIC DNA]</scope>
    <source>
        <strain evidence="5">PN_DK_2014</strain>
    </source>
</reference>
<evidence type="ECO:0000256" key="2">
    <source>
        <dbReference type="ARBA" id="ARBA00022900"/>
    </source>
</evidence>
<keyword evidence="3" id="KW-1015">Disulfide bond</keyword>
<gene>
    <name evidence="5" type="ORF">Tcan_07524</name>
</gene>
<dbReference type="Proteomes" id="UP000031036">
    <property type="component" value="Unassembled WGS sequence"/>
</dbReference>
<name>A0A0B2UUJ4_TOXCA</name>
<keyword evidence="1" id="KW-0646">Protease inhibitor</keyword>